<evidence type="ECO:0000256" key="4">
    <source>
        <dbReference type="SAM" id="Phobius"/>
    </source>
</evidence>
<dbReference type="InterPro" id="IPR013106">
    <property type="entry name" value="Ig_V-set"/>
</dbReference>
<dbReference type="Gene3D" id="2.60.40.10">
    <property type="entry name" value="Immunoglobulins"/>
    <property type="match status" value="2"/>
</dbReference>
<protein>
    <submittedName>
        <fullName evidence="7">Uncharacterized protein LOC115004475</fullName>
    </submittedName>
</protein>
<evidence type="ECO:0000256" key="2">
    <source>
        <dbReference type="ARBA" id="ARBA00022692"/>
    </source>
</evidence>
<dbReference type="GO" id="GO:0005886">
    <property type="term" value="C:plasma membrane"/>
    <property type="evidence" value="ECO:0007669"/>
    <property type="project" value="TreeGrafter"/>
</dbReference>
<proteinExistence type="predicted"/>
<gene>
    <name evidence="7" type="primary">LOC115004475</name>
</gene>
<dbReference type="Proteomes" id="UP000504630">
    <property type="component" value="Unplaced"/>
</dbReference>
<dbReference type="InterPro" id="IPR036179">
    <property type="entry name" value="Ig-like_dom_sf"/>
</dbReference>
<comment type="subcellular location">
    <subcellularLocation>
        <location evidence="1">Membrane</location>
    </subcellularLocation>
</comment>
<keyword evidence="2 4" id="KW-0812">Transmembrane</keyword>
<organism evidence="6 7">
    <name type="scientific">Cottoperca gobio</name>
    <name type="common">Frogmouth</name>
    <name type="synonym">Aphritis gobio</name>
    <dbReference type="NCBI Taxonomy" id="56716"/>
    <lineage>
        <taxon>Eukaryota</taxon>
        <taxon>Metazoa</taxon>
        <taxon>Chordata</taxon>
        <taxon>Craniata</taxon>
        <taxon>Vertebrata</taxon>
        <taxon>Euteleostomi</taxon>
        <taxon>Actinopterygii</taxon>
        <taxon>Neopterygii</taxon>
        <taxon>Teleostei</taxon>
        <taxon>Neoteleostei</taxon>
        <taxon>Acanthomorphata</taxon>
        <taxon>Eupercaria</taxon>
        <taxon>Perciformes</taxon>
        <taxon>Notothenioidei</taxon>
        <taxon>Bovichtidae</taxon>
        <taxon>Cottoperca</taxon>
    </lineage>
</organism>
<evidence type="ECO:0000313" key="7">
    <source>
        <dbReference type="RefSeq" id="XP_029281960.1"/>
    </source>
</evidence>
<feature type="non-terminal residue" evidence="7">
    <location>
        <position position="414"/>
    </location>
</feature>
<dbReference type="AlphaFoldDB" id="A0A6J2P8Y1"/>
<dbReference type="OrthoDB" id="8902439at2759"/>
<reference evidence="7" key="1">
    <citation type="submission" date="2025-08" db="UniProtKB">
        <authorList>
            <consortium name="RefSeq"/>
        </authorList>
    </citation>
    <scope>IDENTIFICATION</scope>
</reference>
<feature type="domain" description="Ig-like" evidence="5">
    <location>
        <begin position="223"/>
        <end position="307"/>
    </location>
</feature>
<dbReference type="InterPro" id="IPR007110">
    <property type="entry name" value="Ig-like_dom"/>
</dbReference>
<dbReference type="KEGG" id="cgob:115004475"/>
<dbReference type="InterPro" id="IPR013783">
    <property type="entry name" value="Ig-like_fold"/>
</dbReference>
<dbReference type="SMART" id="SM00409">
    <property type="entry name" value="IG"/>
    <property type="match status" value="2"/>
</dbReference>
<name>A0A6J2P8Y1_COTGO</name>
<evidence type="ECO:0000256" key="1">
    <source>
        <dbReference type="ARBA" id="ARBA00004370"/>
    </source>
</evidence>
<accession>A0A6J2P8Y1</accession>
<dbReference type="GeneID" id="115004475"/>
<dbReference type="Pfam" id="PF07686">
    <property type="entry name" value="V-set"/>
    <property type="match status" value="1"/>
</dbReference>
<dbReference type="PROSITE" id="PS50835">
    <property type="entry name" value="IG_LIKE"/>
    <property type="match status" value="1"/>
</dbReference>
<dbReference type="PANTHER" id="PTHR11860:SF96">
    <property type="match status" value="1"/>
</dbReference>
<dbReference type="InParanoid" id="A0A6J2P8Y1"/>
<keyword evidence="6" id="KW-1185">Reference proteome</keyword>
<keyword evidence="4" id="KW-1133">Transmembrane helix</keyword>
<dbReference type="InterPro" id="IPR050671">
    <property type="entry name" value="CD300_family_receptors"/>
</dbReference>
<dbReference type="InterPro" id="IPR003599">
    <property type="entry name" value="Ig_sub"/>
</dbReference>
<dbReference type="GO" id="GO:0004888">
    <property type="term" value="F:transmembrane signaling receptor activity"/>
    <property type="evidence" value="ECO:0007669"/>
    <property type="project" value="TreeGrafter"/>
</dbReference>
<dbReference type="RefSeq" id="XP_029281960.1">
    <property type="nucleotide sequence ID" value="XM_029426100.1"/>
</dbReference>
<evidence type="ECO:0000313" key="6">
    <source>
        <dbReference type="Proteomes" id="UP000504630"/>
    </source>
</evidence>
<evidence type="ECO:0000256" key="3">
    <source>
        <dbReference type="ARBA" id="ARBA00023136"/>
    </source>
</evidence>
<sequence length="414" mass="46998">MHAALCCCRLICAIFKISQHEHFINILNQTEARWDVRERNQTKGRPDVNVVYICVACICVCVQGLSICVEHNVPTGSFTTVHLCCFLLTGVVSSDVYIKMKTLCLIVLFHASLQLQCDKTSITAHIGDELILTCKYDTYLYSKKYWCRGDSRTTCETLVDSESKTSKTHRTQIIDARRRGLVVRVTDLQIEDTGLYWVGIDKIYADIMTSVKVVITEVPVSTPRLQPLTSLVDRPTCRGQPVTVRCDCAKGTAVRYAWYQHTHRGDFLLHRSAHFHLHCGTVGTDSQYYCNASNAVSSQRSESLSVQVLRPADRSCIYVVHMRGQPLYDCADRLSTTTDITPPPTSCQATEKIHSDTRKLTNQTDEDLLSTRTWTGVPFWYTFLRWGCFASLLIFLCVFLTCAEVRHKRATRKR</sequence>
<evidence type="ECO:0000259" key="5">
    <source>
        <dbReference type="PROSITE" id="PS50835"/>
    </source>
</evidence>
<keyword evidence="3 4" id="KW-0472">Membrane</keyword>
<dbReference type="PANTHER" id="PTHR11860">
    <property type="entry name" value="POLYMERIC-IMMUNOGLOBULIN RECEPTOR"/>
    <property type="match status" value="1"/>
</dbReference>
<feature type="transmembrane region" description="Helical" evidence="4">
    <location>
        <begin position="379"/>
        <end position="403"/>
    </location>
</feature>
<dbReference type="SUPFAM" id="SSF48726">
    <property type="entry name" value="Immunoglobulin"/>
    <property type="match status" value="2"/>
</dbReference>